<keyword evidence="2" id="KW-1185">Reference proteome</keyword>
<reference evidence="1" key="1">
    <citation type="journal article" date="2020" name="Stud. Mycol.">
        <title>101 Dothideomycetes genomes: a test case for predicting lifestyles and emergence of pathogens.</title>
        <authorList>
            <person name="Haridas S."/>
            <person name="Albert R."/>
            <person name="Binder M."/>
            <person name="Bloem J."/>
            <person name="Labutti K."/>
            <person name="Salamov A."/>
            <person name="Andreopoulos B."/>
            <person name="Baker S."/>
            <person name="Barry K."/>
            <person name="Bills G."/>
            <person name="Bluhm B."/>
            <person name="Cannon C."/>
            <person name="Castanera R."/>
            <person name="Culley D."/>
            <person name="Daum C."/>
            <person name="Ezra D."/>
            <person name="Gonzalez J."/>
            <person name="Henrissat B."/>
            <person name="Kuo A."/>
            <person name="Liang C."/>
            <person name="Lipzen A."/>
            <person name="Lutzoni F."/>
            <person name="Magnuson J."/>
            <person name="Mondo S."/>
            <person name="Nolan M."/>
            <person name="Ohm R."/>
            <person name="Pangilinan J."/>
            <person name="Park H.-J."/>
            <person name="Ramirez L."/>
            <person name="Alfaro M."/>
            <person name="Sun H."/>
            <person name="Tritt A."/>
            <person name="Yoshinaga Y."/>
            <person name="Zwiers L.-H."/>
            <person name="Turgeon B."/>
            <person name="Goodwin S."/>
            <person name="Spatafora J."/>
            <person name="Crous P."/>
            <person name="Grigoriev I."/>
        </authorList>
    </citation>
    <scope>NUCLEOTIDE SEQUENCE</scope>
    <source>
        <strain evidence="1">CBS 123094</strain>
    </source>
</reference>
<gene>
    <name evidence="1" type="ORF">P154DRAFT_520627</name>
</gene>
<dbReference type="EMBL" id="ML977575">
    <property type="protein sequence ID" value="KAF2002860.1"/>
    <property type="molecule type" value="Genomic_DNA"/>
</dbReference>
<organism evidence="1 2">
    <name type="scientific">Amniculicola lignicola CBS 123094</name>
    <dbReference type="NCBI Taxonomy" id="1392246"/>
    <lineage>
        <taxon>Eukaryota</taxon>
        <taxon>Fungi</taxon>
        <taxon>Dikarya</taxon>
        <taxon>Ascomycota</taxon>
        <taxon>Pezizomycotina</taxon>
        <taxon>Dothideomycetes</taxon>
        <taxon>Pleosporomycetidae</taxon>
        <taxon>Pleosporales</taxon>
        <taxon>Amniculicolaceae</taxon>
        <taxon>Amniculicola</taxon>
    </lineage>
</organism>
<dbReference type="OrthoDB" id="3794134at2759"/>
<dbReference type="AlphaFoldDB" id="A0A6A5WLM1"/>
<name>A0A6A5WLM1_9PLEO</name>
<dbReference type="Proteomes" id="UP000799779">
    <property type="component" value="Unassembled WGS sequence"/>
</dbReference>
<proteinExistence type="predicted"/>
<accession>A0A6A5WLM1</accession>
<evidence type="ECO:0000313" key="1">
    <source>
        <dbReference type="EMBL" id="KAF2002860.1"/>
    </source>
</evidence>
<protein>
    <submittedName>
        <fullName evidence="1">Uncharacterized protein</fullName>
    </submittedName>
</protein>
<evidence type="ECO:0000313" key="2">
    <source>
        <dbReference type="Proteomes" id="UP000799779"/>
    </source>
</evidence>
<sequence>MYRVDYRRLQRRVKGVPSQSARPPTNQRLDPTQLAALELYIKRLNNISMPPLIFIWRAAAEQIRQATTPPGTILLPLGRDFFKRYIAMNSNKIRKIKQKSKDIERVVSQERDIVKDFFTKYREAIEKLSIQ</sequence>